<proteinExistence type="predicted"/>
<name>A0AAE3KCP6_9GAMM</name>
<evidence type="ECO:0000313" key="2">
    <source>
        <dbReference type="EMBL" id="MCP1675243.1"/>
    </source>
</evidence>
<dbReference type="AlphaFoldDB" id="A0AAE3KCP6"/>
<dbReference type="Proteomes" id="UP001205843">
    <property type="component" value="Unassembled WGS sequence"/>
</dbReference>
<feature type="region of interest" description="Disordered" evidence="1">
    <location>
        <begin position="46"/>
        <end position="68"/>
    </location>
</feature>
<keyword evidence="3" id="KW-1185">Reference proteome</keyword>
<dbReference type="Pfam" id="PF10115">
    <property type="entry name" value="HlyU"/>
    <property type="match status" value="1"/>
</dbReference>
<evidence type="ECO:0000256" key="1">
    <source>
        <dbReference type="SAM" id="MobiDB-lite"/>
    </source>
</evidence>
<gene>
    <name evidence="2" type="ORF">J2T57_002391</name>
</gene>
<evidence type="ECO:0000313" key="3">
    <source>
        <dbReference type="Proteomes" id="UP001205843"/>
    </source>
</evidence>
<organism evidence="2 3">
    <name type="scientific">Natronocella acetinitrilica</name>
    <dbReference type="NCBI Taxonomy" id="414046"/>
    <lineage>
        <taxon>Bacteria</taxon>
        <taxon>Pseudomonadati</taxon>
        <taxon>Pseudomonadota</taxon>
        <taxon>Gammaproteobacteria</taxon>
        <taxon>Chromatiales</taxon>
        <taxon>Ectothiorhodospiraceae</taxon>
        <taxon>Natronocella</taxon>
    </lineage>
</organism>
<sequence length="96" mass="10662">MLGQFFRRLFGGGDGGTTIAATEDYKDYLIEATPLRDAAGWRVSGRISQGSGESRQVHDFTRADTSPNQDDIVAMTLRKGRQLIDERGAQLFDQRP</sequence>
<reference evidence="2" key="1">
    <citation type="submission" date="2022-03" db="EMBL/GenBank/DDBJ databases">
        <title>Genomic Encyclopedia of Type Strains, Phase III (KMG-III): the genomes of soil and plant-associated and newly described type strains.</title>
        <authorList>
            <person name="Whitman W."/>
        </authorList>
    </citation>
    <scope>NUCLEOTIDE SEQUENCE</scope>
    <source>
        <strain evidence="2">ANL 6-2</strain>
    </source>
</reference>
<dbReference type="InterPro" id="IPR018772">
    <property type="entry name" value="Transcription_activator_HlyU"/>
</dbReference>
<accession>A0AAE3KCP6</accession>
<dbReference type="EMBL" id="JALJXV010000005">
    <property type="protein sequence ID" value="MCP1675243.1"/>
    <property type="molecule type" value="Genomic_DNA"/>
</dbReference>
<comment type="caution">
    <text evidence="2">The sequence shown here is derived from an EMBL/GenBank/DDBJ whole genome shotgun (WGS) entry which is preliminary data.</text>
</comment>
<protein>
    <submittedName>
        <fullName evidence="2">Uncharacterized protein</fullName>
    </submittedName>
</protein>
<dbReference type="RefSeq" id="WP_253478391.1">
    <property type="nucleotide sequence ID" value="NZ_JALJXV010000005.1"/>
</dbReference>